<evidence type="ECO:0000313" key="4">
    <source>
        <dbReference type="Proteomes" id="UP001157133"/>
    </source>
</evidence>
<feature type="transmembrane region" description="Helical" evidence="2">
    <location>
        <begin position="12"/>
        <end position="32"/>
    </location>
</feature>
<evidence type="ECO:0000256" key="1">
    <source>
        <dbReference type="SAM" id="MobiDB-lite"/>
    </source>
</evidence>
<evidence type="ECO:0008006" key="5">
    <source>
        <dbReference type="Google" id="ProtNLM"/>
    </source>
</evidence>
<dbReference type="EMBL" id="BSSU01000014">
    <property type="protein sequence ID" value="GLX83320.1"/>
    <property type="molecule type" value="Genomic_DNA"/>
</dbReference>
<dbReference type="RefSeq" id="WP_284208740.1">
    <property type="nucleotide sequence ID" value="NZ_BSSU01000014.1"/>
</dbReference>
<sequence>MLTKGLSQNQLAILFALAIHLGLLFILSLQSFTLPENHQAPNEIEPIKSYLYVAPRPKPVPEPKTELNTETKQTIETVTPTEKQPAQTDEDKTIDPPMNIEEDLPALETPITSEQPKELSPLPRMSNQPKSVRAQLLDLKKQIQQQGQQNEFEEYQRYRQGDVMAGKHTAVPHSQVPLTDEEKREQATTRLGSFDIIKGDDGNCTLIEDLSYLGLDHKPASGFDCGESKFDKSFREHMEKTLKKLGKDKK</sequence>
<gene>
    <name evidence="3" type="ORF">theurythT_27720</name>
</gene>
<name>A0ABQ6H974_9GAMM</name>
<keyword evidence="2" id="KW-1133">Transmembrane helix</keyword>
<evidence type="ECO:0000256" key="2">
    <source>
        <dbReference type="SAM" id="Phobius"/>
    </source>
</evidence>
<keyword evidence="4" id="KW-1185">Reference proteome</keyword>
<feature type="compositionally biased region" description="Polar residues" evidence="1">
    <location>
        <begin position="77"/>
        <end position="87"/>
    </location>
</feature>
<keyword evidence="2" id="KW-0472">Membrane</keyword>
<comment type="caution">
    <text evidence="3">The sequence shown here is derived from an EMBL/GenBank/DDBJ whole genome shotgun (WGS) entry which is preliminary data.</text>
</comment>
<evidence type="ECO:0000313" key="3">
    <source>
        <dbReference type="EMBL" id="GLX83320.1"/>
    </source>
</evidence>
<keyword evidence="2" id="KW-0812">Transmembrane</keyword>
<accession>A0ABQ6H974</accession>
<feature type="region of interest" description="Disordered" evidence="1">
    <location>
        <begin position="77"/>
        <end position="97"/>
    </location>
</feature>
<protein>
    <recommendedName>
        <fullName evidence="5">Energy transducer TonB</fullName>
    </recommendedName>
</protein>
<organism evidence="3 4">
    <name type="scientific">Thalassotalea eurytherma</name>
    <dbReference type="NCBI Taxonomy" id="1144278"/>
    <lineage>
        <taxon>Bacteria</taxon>
        <taxon>Pseudomonadati</taxon>
        <taxon>Pseudomonadota</taxon>
        <taxon>Gammaproteobacteria</taxon>
        <taxon>Alteromonadales</taxon>
        <taxon>Colwelliaceae</taxon>
        <taxon>Thalassotalea</taxon>
    </lineage>
</organism>
<proteinExistence type="predicted"/>
<reference evidence="3 4" key="1">
    <citation type="submission" date="2023-03" db="EMBL/GenBank/DDBJ databases">
        <title>Draft genome sequence of Thalassotalea eurytherma JCM 18482T.</title>
        <authorList>
            <person name="Sawabe T."/>
        </authorList>
    </citation>
    <scope>NUCLEOTIDE SEQUENCE [LARGE SCALE GENOMIC DNA]</scope>
    <source>
        <strain evidence="3 4">JCM 18482</strain>
    </source>
</reference>
<dbReference type="Proteomes" id="UP001157133">
    <property type="component" value="Unassembled WGS sequence"/>
</dbReference>